<sequence length="259" mass="30162">MKYSIDTLAYNNNLKNVNPKLKVLFAILCLITSVISTSIVVPIVIFFVMSYLIIFKAKIPKKIYLYLITPAIGFGIFTLVFMSIWYGTNEIFSIPIFSFKISFHKYGLNLGLLVFSRMLGGVSSMLFLALTTPMPQLFYVLRDLKFPSVFIEMLMMIYRYIFVLLDEMIRIKFAQETRLGYKDLKTSYRSLGILAAQLFIRAFEKGEKAYLYMLSRCYDGKLRTLESIENPKLKDVLLIFIFEFILLILVFITKDIRIF</sequence>
<keyword evidence="8" id="KW-1185">Reference proteome</keyword>
<keyword evidence="5 6" id="KW-0472">Membrane</keyword>
<keyword evidence="4 6" id="KW-1133">Transmembrane helix</keyword>
<dbReference type="PATRIC" id="fig|1069083.5.peg.55"/>
<feature type="transmembrane region" description="Helical" evidence="6">
    <location>
        <begin position="106"/>
        <end position="129"/>
    </location>
</feature>
<dbReference type="GO" id="GO:0043190">
    <property type="term" value="C:ATP-binding cassette (ABC) transporter complex"/>
    <property type="evidence" value="ECO:0007669"/>
    <property type="project" value="InterPro"/>
</dbReference>
<dbReference type="InterPro" id="IPR052770">
    <property type="entry name" value="Cobalt_transport_CbiQ"/>
</dbReference>
<dbReference type="InterPro" id="IPR003339">
    <property type="entry name" value="ABC/ECF_trnsptr_transmembrane"/>
</dbReference>
<evidence type="ECO:0000256" key="4">
    <source>
        <dbReference type="ARBA" id="ARBA00022989"/>
    </source>
</evidence>
<accession>N6VUG5</accession>
<feature type="transmembrane region" description="Helical" evidence="6">
    <location>
        <begin position="63"/>
        <end position="86"/>
    </location>
</feature>
<dbReference type="CDD" id="cd16914">
    <property type="entry name" value="EcfT"/>
    <property type="match status" value="1"/>
</dbReference>
<evidence type="ECO:0000313" key="7">
    <source>
        <dbReference type="EMBL" id="ENN96836.1"/>
    </source>
</evidence>
<name>N6VUG5_9EURY</name>
<dbReference type="RefSeq" id="WP_004589742.1">
    <property type="nucleotide sequence ID" value="NZ_APMM01000001.1"/>
</dbReference>
<evidence type="ECO:0000256" key="5">
    <source>
        <dbReference type="ARBA" id="ARBA00023136"/>
    </source>
</evidence>
<organism evidence="7 8">
    <name type="scientific">Methanocaldococcus villosus KIN24-T80</name>
    <dbReference type="NCBI Taxonomy" id="1069083"/>
    <lineage>
        <taxon>Archaea</taxon>
        <taxon>Methanobacteriati</taxon>
        <taxon>Methanobacteriota</taxon>
        <taxon>Methanomada group</taxon>
        <taxon>Methanococci</taxon>
        <taxon>Methanococcales</taxon>
        <taxon>Methanocaldococcaceae</taxon>
        <taxon>Methanocaldococcus</taxon>
    </lineage>
</organism>
<reference evidence="7 8" key="1">
    <citation type="journal article" date="2013" name="Genome Announc.">
        <title>Draft Genome Sequence of a Highly Flagellated, Fast-Swimming Archaeon, Methanocaldococcus villosus Strain KIN24-T80 (DSM 22612).</title>
        <authorList>
            <person name="Thennarasu S."/>
            <person name="Polireddy D."/>
            <person name="Antony A."/>
            <person name="Yada M.R."/>
            <person name="Algarawi S."/>
            <person name="Sivakumar N."/>
        </authorList>
    </citation>
    <scope>NUCLEOTIDE SEQUENCE [LARGE SCALE GENOMIC DNA]</scope>
    <source>
        <strain evidence="7 8">KIN24-T80</strain>
    </source>
</reference>
<proteinExistence type="predicted"/>
<keyword evidence="2" id="KW-1003">Cell membrane</keyword>
<dbReference type="Proteomes" id="UP000053695">
    <property type="component" value="Unassembled WGS sequence"/>
</dbReference>
<feature type="transmembrane region" description="Helical" evidence="6">
    <location>
        <begin position="21"/>
        <end position="51"/>
    </location>
</feature>
<dbReference type="InterPro" id="IPR012809">
    <property type="entry name" value="ECF_CbiQ"/>
</dbReference>
<feature type="transmembrane region" description="Helical" evidence="6">
    <location>
        <begin position="236"/>
        <end position="253"/>
    </location>
</feature>
<comment type="caution">
    <text evidence="7">The sequence shown here is derived from an EMBL/GenBank/DDBJ whole genome shotgun (WGS) entry which is preliminary data.</text>
</comment>
<evidence type="ECO:0000313" key="8">
    <source>
        <dbReference type="Proteomes" id="UP000053695"/>
    </source>
</evidence>
<dbReference type="OrthoDB" id="147966at2157"/>
<evidence type="ECO:0000256" key="6">
    <source>
        <dbReference type="SAM" id="Phobius"/>
    </source>
</evidence>
<protein>
    <submittedName>
        <fullName evidence="7">Cobalt ABC transporter permease</fullName>
    </submittedName>
</protein>
<dbReference type="Pfam" id="PF02361">
    <property type="entry name" value="CbiQ"/>
    <property type="match status" value="1"/>
</dbReference>
<dbReference type="NCBIfam" id="TIGR02454">
    <property type="entry name" value="ECF_T_CbiQ"/>
    <property type="match status" value="1"/>
</dbReference>
<evidence type="ECO:0000256" key="2">
    <source>
        <dbReference type="ARBA" id="ARBA00022475"/>
    </source>
</evidence>
<comment type="subcellular location">
    <subcellularLocation>
        <location evidence="1">Cell membrane</location>
        <topology evidence="1">Multi-pass membrane protein</topology>
    </subcellularLocation>
</comment>
<dbReference type="AlphaFoldDB" id="N6VUG5"/>
<dbReference type="STRING" id="1069083.GCA_000371805_01108"/>
<gene>
    <name evidence="7" type="ORF">J422_00275</name>
</gene>
<dbReference type="PANTHER" id="PTHR43723">
    <property type="entry name" value="COBALT TRANSPORT PROTEIN CBIQ"/>
    <property type="match status" value="1"/>
</dbReference>
<evidence type="ECO:0000256" key="3">
    <source>
        <dbReference type="ARBA" id="ARBA00022692"/>
    </source>
</evidence>
<dbReference type="EMBL" id="APMM01000001">
    <property type="protein sequence ID" value="ENN96836.1"/>
    <property type="molecule type" value="Genomic_DNA"/>
</dbReference>
<feature type="transmembrane region" description="Helical" evidence="6">
    <location>
        <begin position="186"/>
        <end position="203"/>
    </location>
</feature>
<dbReference type="GO" id="GO:0006824">
    <property type="term" value="P:cobalt ion transport"/>
    <property type="evidence" value="ECO:0007669"/>
    <property type="project" value="InterPro"/>
</dbReference>
<dbReference type="PANTHER" id="PTHR43723:SF1">
    <property type="entry name" value="COBALT TRANSPORT PROTEIN CBIQ"/>
    <property type="match status" value="1"/>
</dbReference>
<feature type="transmembrane region" description="Helical" evidence="6">
    <location>
        <begin position="149"/>
        <end position="165"/>
    </location>
</feature>
<evidence type="ECO:0000256" key="1">
    <source>
        <dbReference type="ARBA" id="ARBA00004651"/>
    </source>
</evidence>
<keyword evidence="3 6" id="KW-0812">Transmembrane</keyword>